<sequence length="57" mass="5895">MPDSGAYRSAARRRLVELAAAGGLEVPVSRTFTFEQAPDAMALVATGHPGGKIALVL</sequence>
<protein>
    <submittedName>
        <fullName evidence="1">Zinc-binding dehydrogenase</fullName>
    </submittedName>
</protein>
<comment type="caution">
    <text evidence="1">The sequence shown here is derived from an EMBL/GenBank/DDBJ whole genome shotgun (WGS) entry which is preliminary data.</text>
</comment>
<name>A0ABW6XQZ2_9ACTN</name>
<reference evidence="1 2" key="1">
    <citation type="submission" date="2024-10" db="EMBL/GenBank/DDBJ databases">
        <title>The Natural Products Discovery Center: Release of the First 8490 Sequenced Strains for Exploring Actinobacteria Biosynthetic Diversity.</title>
        <authorList>
            <person name="Kalkreuter E."/>
            <person name="Kautsar S.A."/>
            <person name="Yang D."/>
            <person name="Bader C.D."/>
            <person name="Teijaro C.N."/>
            <person name="Fluegel L."/>
            <person name="Davis C.M."/>
            <person name="Simpson J.R."/>
            <person name="Lauterbach L."/>
            <person name="Steele A.D."/>
            <person name="Gui C."/>
            <person name="Meng S."/>
            <person name="Li G."/>
            <person name="Viehrig K."/>
            <person name="Ye F."/>
            <person name="Su P."/>
            <person name="Kiefer A.F."/>
            <person name="Nichols A."/>
            <person name="Cepeda A.J."/>
            <person name="Yan W."/>
            <person name="Fan B."/>
            <person name="Jiang Y."/>
            <person name="Adhikari A."/>
            <person name="Zheng C.-J."/>
            <person name="Schuster L."/>
            <person name="Cowan T.M."/>
            <person name="Smanski M.J."/>
            <person name="Chevrette M.G."/>
            <person name="De Carvalho L.P.S."/>
            <person name="Shen B."/>
        </authorList>
    </citation>
    <scope>NUCLEOTIDE SEQUENCE [LARGE SCALE GENOMIC DNA]</scope>
    <source>
        <strain evidence="1 2">NPDC012605</strain>
    </source>
</reference>
<gene>
    <name evidence="1" type="ORF">ACFY8C_16490</name>
</gene>
<evidence type="ECO:0000313" key="2">
    <source>
        <dbReference type="Proteomes" id="UP001602370"/>
    </source>
</evidence>
<dbReference type="Gene3D" id="3.90.180.10">
    <property type="entry name" value="Medium-chain alcohol dehydrogenases, catalytic domain"/>
    <property type="match status" value="1"/>
</dbReference>
<proteinExistence type="predicted"/>
<organism evidence="1 2">
    <name type="scientific">Streptomyces flavochromogenes</name>
    <dbReference type="NCBI Taxonomy" id="68199"/>
    <lineage>
        <taxon>Bacteria</taxon>
        <taxon>Bacillati</taxon>
        <taxon>Actinomycetota</taxon>
        <taxon>Actinomycetes</taxon>
        <taxon>Kitasatosporales</taxon>
        <taxon>Streptomycetaceae</taxon>
        <taxon>Streptomyces</taxon>
    </lineage>
</organism>
<dbReference type="Proteomes" id="UP001602370">
    <property type="component" value="Unassembled WGS sequence"/>
</dbReference>
<dbReference type="Pfam" id="PF13602">
    <property type="entry name" value="ADH_zinc_N_2"/>
    <property type="match status" value="1"/>
</dbReference>
<dbReference type="EMBL" id="JBIBDZ010000004">
    <property type="protein sequence ID" value="MFF5919920.1"/>
    <property type="molecule type" value="Genomic_DNA"/>
</dbReference>
<dbReference type="RefSeq" id="WP_388307667.1">
    <property type="nucleotide sequence ID" value="NZ_JBIBDZ010000004.1"/>
</dbReference>
<keyword evidence="2" id="KW-1185">Reference proteome</keyword>
<accession>A0ABW6XQZ2</accession>
<evidence type="ECO:0000313" key="1">
    <source>
        <dbReference type="EMBL" id="MFF5919920.1"/>
    </source>
</evidence>